<proteinExistence type="predicted"/>
<gene>
    <name evidence="1" type="ORF">SAMN05661096_01784</name>
</gene>
<evidence type="ECO:0000313" key="1">
    <source>
        <dbReference type="EMBL" id="SMG29030.1"/>
    </source>
</evidence>
<accession>A0A1X7JM85</accession>
<sequence length="66" mass="8002">MRLQSPMKWKIEPSSENVFYSLHYSSSDLLLDKNYPEHIIQEIPDKKIYENRKKSNIYVQNPKNQF</sequence>
<reference evidence="2" key="1">
    <citation type="submission" date="2017-04" db="EMBL/GenBank/DDBJ databases">
        <authorList>
            <person name="Varghese N."/>
            <person name="Submissions S."/>
        </authorList>
    </citation>
    <scope>NUCLEOTIDE SEQUENCE [LARGE SCALE GENOMIC DNA]</scope>
    <source>
        <strain evidence="2">DSM 4125</strain>
    </source>
</reference>
<evidence type="ECO:0000313" key="2">
    <source>
        <dbReference type="Proteomes" id="UP000193804"/>
    </source>
</evidence>
<dbReference type="EMBL" id="FXAW01000003">
    <property type="protein sequence ID" value="SMG29030.1"/>
    <property type="molecule type" value="Genomic_DNA"/>
</dbReference>
<dbReference type="Proteomes" id="UP000193804">
    <property type="component" value="Unassembled WGS sequence"/>
</dbReference>
<dbReference type="AlphaFoldDB" id="A0A1X7JM85"/>
<keyword evidence="2" id="KW-1185">Reference proteome</keyword>
<dbReference type="STRING" id="1028.SAMN05661096_01784"/>
<organism evidence="1 2">
    <name type="scientific">Marivirga sericea</name>
    <dbReference type="NCBI Taxonomy" id="1028"/>
    <lineage>
        <taxon>Bacteria</taxon>
        <taxon>Pseudomonadati</taxon>
        <taxon>Bacteroidota</taxon>
        <taxon>Cytophagia</taxon>
        <taxon>Cytophagales</taxon>
        <taxon>Marivirgaceae</taxon>
        <taxon>Marivirga</taxon>
    </lineage>
</organism>
<protein>
    <submittedName>
        <fullName evidence="1">Uncharacterized protein</fullName>
    </submittedName>
</protein>
<name>A0A1X7JM85_9BACT</name>